<feature type="domain" description="AMP-dependent synthetase/ligase" evidence="2">
    <location>
        <begin position="105"/>
        <end position="468"/>
    </location>
</feature>
<dbReference type="InterPro" id="IPR011957">
    <property type="entry name" value="Benz_CoA_lig"/>
</dbReference>
<dbReference type="InterPro" id="IPR045851">
    <property type="entry name" value="AMP-bd_C_sf"/>
</dbReference>
<dbReference type="Proteomes" id="UP000194137">
    <property type="component" value="Chromosome"/>
</dbReference>
<evidence type="ECO:0000313" key="4">
    <source>
        <dbReference type="EMBL" id="ARP98217.1"/>
    </source>
</evidence>
<dbReference type="InterPro" id="IPR000873">
    <property type="entry name" value="AMP-dep_synth/lig_dom"/>
</dbReference>
<dbReference type="GO" id="GO:0005524">
    <property type="term" value="F:ATP binding"/>
    <property type="evidence" value="ECO:0007669"/>
    <property type="project" value="InterPro"/>
</dbReference>
<evidence type="ECO:0000259" key="3">
    <source>
        <dbReference type="Pfam" id="PF13193"/>
    </source>
</evidence>
<dbReference type="Gene3D" id="3.30.300.30">
    <property type="match status" value="1"/>
</dbReference>
<dbReference type="InterPro" id="IPR025110">
    <property type="entry name" value="AMP-bd_C"/>
</dbReference>
<proteinExistence type="predicted"/>
<dbReference type="GO" id="GO:0044550">
    <property type="term" value="P:secondary metabolite biosynthetic process"/>
    <property type="evidence" value="ECO:0007669"/>
    <property type="project" value="TreeGrafter"/>
</dbReference>
<name>A0A1W6ZLU2_9HYPH</name>
<evidence type="ECO:0000313" key="5">
    <source>
        <dbReference type="Proteomes" id="UP000194137"/>
    </source>
</evidence>
<dbReference type="GO" id="GO:0016878">
    <property type="term" value="F:acid-thiol ligase activity"/>
    <property type="evidence" value="ECO:0007669"/>
    <property type="project" value="TreeGrafter"/>
</dbReference>
<gene>
    <name evidence="4" type="ORF">CAK95_03275</name>
</gene>
<evidence type="ECO:0000256" key="1">
    <source>
        <dbReference type="ARBA" id="ARBA00022598"/>
    </source>
</evidence>
<feature type="domain" description="AMP-binding enzyme C-terminal" evidence="3">
    <location>
        <begin position="518"/>
        <end position="596"/>
    </location>
</feature>
<keyword evidence="5" id="KW-1185">Reference proteome</keyword>
<evidence type="ECO:0000259" key="2">
    <source>
        <dbReference type="Pfam" id="PF00501"/>
    </source>
</evidence>
<dbReference type="Gene3D" id="3.40.50.12780">
    <property type="entry name" value="N-terminal domain of ligase-like"/>
    <property type="match status" value="1"/>
</dbReference>
<dbReference type="KEGG" id="psin:CAK95_03275"/>
<sequence length="612" mass="67277">MLTEYITKFNGSVKKYSTGRMPPMPPRVRMQDVVRVLGPATHCRSRLDEADPSHTIYGHVKKPPRSGGRGGYVAGEDMFMSLAQLCEPQPGLRTNIVDYLLEHSAAPEHASRPYIIAPDRSWSFGDLSERVGRIGNLLKSLDVKPGDRVLFSAMDGVDFPAVMLGIMKIGAVALPINTYLKPHDYQYFIADSDAQVVILDHGLIPTIEQIRPALPRLRHIITLRGPADGYPLLDDLIVTQSAQCASYPTDPNAMAFWLYSSGSTGQPKGVVHTGNHMFWATELFGLGALEITKDDIILSPPKMYFAFGLGNQVYFPIRSGAQVVVNPDAITPQRVWELWLKHEPTAVFGVPTLFAGMLRYAEEHIGQERVRAASTRLRLCISGGEILPPTLMRRWRDYVGVDILDGFGTTEMTHMFLINRPGQPVPGSCGRLVAGYSAEVVDDEGRPVPKGEIGNLRMFGPSAAREYWNKPEHTALTMAKGGVLTGDKVFEDEDGNFFMVGRADDMLRVGGIWVSPAEVEGVIAQHANVLECAVIGTPDEDNMIKPKAFVVPRAPVADNAAFVADLRAFVRERLAHVKCPRWFAVVQELPKTSTGKIQRFRLRAGEGGAAPA</sequence>
<evidence type="ECO:0008006" key="6">
    <source>
        <dbReference type="Google" id="ProtNLM"/>
    </source>
</evidence>
<reference evidence="4 5" key="1">
    <citation type="submission" date="2017-05" db="EMBL/GenBank/DDBJ databases">
        <title>Full genome sequence of Pseudorhodoplanes sinuspersici.</title>
        <authorList>
            <person name="Dastgheib S.M.M."/>
            <person name="Shavandi M."/>
            <person name="Tirandaz H."/>
        </authorList>
    </citation>
    <scope>NUCLEOTIDE SEQUENCE [LARGE SCALE GENOMIC DNA]</scope>
    <source>
        <strain evidence="4 5">RIPI110</strain>
    </source>
</reference>
<protein>
    <recommendedName>
        <fullName evidence="6">4-hydroxybenzoate--CoA ligase</fullName>
    </recommendedName>
</protein>
<dbReference type="STRING" id="1235591.CAK95_03275"/>
<keyword evidence="1" id="KW-0436">Ligase</keyword>
<dbReference type="AlphaFoldDB" id="A0A1W6ZLU2"/>
<dbReference type="Pfam" id="PF00501">
    <property type="entry name" value="AMP-binding"/>
    <property type="match status" value="1"/>
</dbReference>
<dbReference type="PANTHER" id="PTHR43352:SF1">
    <property type="entry name" value="ANTHRANILATE--COA LIGASE"/>
    <property type="match status" value="1"/>
</dbReference>
<dbReference type="NCBIfam" id="TIGR02262">
    <property type="entry name" value="benz_CoA_lig"/>
    <property type="match status" value="1"/>
</dbReference>
<dbReference type="SUPFAM" id="SSF56801">
    <property type="entry name" value="Acetyl-CoA synthetase-like"/>
    <property type="match status" value="1"/>
</dbReference>
<dbReference type="Pfam" id="PF13193">
    <property type="entry name" value="AMP-binding_C"/>
    <property type="match status" value="1"/>
</dbReference>
<accession>A0A1W6ZLU2</accession>
<dbReference type="PANTHER" id="PTHR43352">
    <property type="entry name" value="ACETYL-COA SYNTHETASE"/>
    <property type="match status" value="1"/>
</dbReference>
<organism evidence="4 5">
    <name type="scientific">Pseudorhodoplanes sinuspersici</name>
    <dbReference type="NCBI Taxonomy" id="1235591"/>
    <lineage>
        <taxon>Bacteria</taxon>
        <taxon>Pseudomonadati</taxon>
        <taxon>Pseudomonadota</taxon>
        <taxon>Alphaproteobacteria</taxon>
        <taxon>Hyphomicrobiales</taxon>
        <taxon>Pseudorhodoplanes</taxon>
    </lineage>
</organism>
<dbReference type="InterPro" id="IPR042099">
    <property type="entry name" value="ANL_N_sf"/>
</dbReference>
<dbReference type="EMBL" id="CP021112">
    <property type="protein sequence ID" value="ARP98217.1"/>
    <property type="molecule type" value="Genomic_DNA"/>
</dbReference>
<dbReference type="GO" id="GO:0016405">
    <property type="term" value="F:CoA-ligase activity"/>
    <property type="evidence" value="ECO:0007669"/>
    <property type="project" value="InterPro"/>
</dbReference>